<protein>
    <submittedName>
        <fullName evidence="1">Uncharacterized protein</fullName>
    </submittedName>
</protein>
<keyword evidence="2" id="KW-1185">Reference proteome</keyword>
<evidence type="ECO:0000313" key="1">
    <source>
        <dbReference type="EMBL" id="GEN31526.1"/>
    </source>
</evidence>
<dbReference type="RefSeq" id="WP_146937812.1">
    <property type="nucleotide sequence ID" value="NZ_BJXW01000017.1"/>
</dbReference>
<dbReference type="OrthoDB" id="8441064at2"/>
<organism evidence="1 2">
    <name type="scientific">Cerasibacillus quisquiliarum</name>
    <dbReference type="NCBI Taxonomy" id="227865"/>
    <lineage>
        <taxon>Bacteria</taxon>
        <taxon>Bacillati</taxon>
        <taxon>Bacillota</taxon>
        <taxon>Bacilli</taxon>
        <taxon>Bacillales</taxon>
        <taxon>Bacillaceae</taxon>
        <taxon>Cerasibacillus</taxon>
    </lineage>
</organism>
<evidence type="ECO:0000313" key="2">
    <source>
        <dbReference type="Proteomes" id="UP000321491"/>
    </source>
</evidence>
<proteinExistence type="predicted"/>
<reference evidence="1 2" key="1">
    <citation type="submission" date="2019-07" db="EMBL/GenBank/DDBJ databases">
        <title>Whole genome shotgun sequence of Cerasibacillus quisquiliarum NBRC 102429.</title>
        <authorList>
            <person name="Hosoyama A."/>
            <person name="Uohara A."/>
            <person name="Ohji S."/>
            <person name="Ichikawa N."/>
        </authorList>
    </citation>
    <scope>NUCLEOTIDE SEQUENCE [LARGE SCALE GENOMIC DNA]</scope>
    <source>
        <strain evidence="1 2">NBRC 102429</strain>
    </source>
</reference>
<gene>
    <name evidence="1" type="ORF">CQU01_17640</name>
</gene>
<dbReference type="Proteomes" id="UP000321491">
    <property type="component" value="Unassembled WGS sequence"/>
</dbReference>
<dbReference type="Gene3D" id="3.30.1120.170">
    <property type="match status" value="1"/>
</dbReference>
<dbReference type="AlphaFoldDB" id="A0A511UY25"/>
<comment type="caution">
    <text evidence="1">The sequence shown here is derived from an EMBL/GenBank/DDBJ whole genome shotgun (WGS) entry which is preliminary data.</text>
</comment>
<dbReference type="EMBL" id="BJXW01000017">
    <property type="protein sequence ID" value="GEN31526.1"/>
    <property type="molecule type" value="Genomic_DNA"/>
</dbReference>
<name>A0A511UY25_9BACI</name>
<sequence length="120" mass="14481">MKTWNQLFVRHGWLLEGKKENVFNCEMETVENMQFLLDRLRKARVDFVFKKDFLTINSSVIFRDGRMIVKDYAYMDNVCYDRKTDKMTDDTKCEPYLETVRQELKMSDDIILGDLLQYLK</sequence>
<accession>A0A511UY25</accession>